<keyword evidence="2" id="KW-1185">Reference proteome</keyword>
<accession>A0ACB5R5Y8</accession>
<comment type="caution">
    <text evidence="1">The sequence shown here is derived from an EMBL/GenBank/DDBJ whole genome shotgun (WGS) entry which is preliminary data.</text>
</comment>
<sequence>MASQGPEIFRLYALSTAQRVFSKNAFKIRLPLVTRSRSSSRIRIGECLRSSLQRRCYLSTMTGRPATFVIAVALVLVWAITGPFFHYSDTWQLVINTSTTIVTFLMVFLIQNTQNRDTAAMQIKLDELIRAMEGAHNALLDLEELEEKDLSRFRKHYEKLAEEARTALRACDSDTGSPFVDNHDGNDDERRGDENRDAKPGAAPLRG</sequence>
<evidence type="ECO:0000313" key="2">
    <source>
        <dbReference type="Proteomes" id="UP001055013"/>
    </source>
</evidence>
<organism evidence="1 2">
    <name type="scientific">Caballeronia novacaledonica</name>
    <dbReference type="NCBI Taxonomy" id="1544861"/>
    <lineage>
        <taxon>Bacteria</taxon>
        <taxon>Pseudomonadati</taxon>
        <taxon>Pseudomonadota</taxon>
        <taxon>Betaproteobacteria</taxon>
        <taxon>Burkholderiales</taxon>
        <taxon>Burkholderiaceae</taxon>
        <taxon>Caballeronia</taxon>
    </lineage>
</organism>
<protein>
    <submittedName>
        <fullName evidence="1">Uncharacterized protein</fullName>
    </submittedName>
</protein>
<gene>
    <name evidence="1" type="ORF">CBA19CS22_39070</name>
</gene>
<dbReference type="EMBL" id="BPUR01000047">
    <property type="protein sequence ID" value="GJH22678.1"/>
    <property type="molecule type" value="Genomic_DNA"/>
</dbReference>
<dbReference type="Proteomes" id="UP001055013">
    <property type="component" value="Unassembled WGS sequence"/>
</dbReference>
<name>A0ACB5R5Y8_9BURK</name>
<reference evidence="1" key="1">
    <citation type="submission" date="2021-09" db="EMBL/GenBank/DDBJ databases">
        <title>Isolation and characterization of 3-chlorobenzoate degrading bacteria from soils in Shizuoka.</title>
        <authorList>
            <person name="Ifat A."/>
            <person name="Ogawa N."/>
            <person name="Kimbara K."/>
            <person name="Moriuchi R."/>
            <person name="Dohra H."/>
            <person name="Shintani M."/>
        </authorList>
    </citation>
    <scope>NUCLEOTIDE SEQUENCE</scope>
    <source>
        <strain evidence="1">19CS2-2</strain>
    </source>
</reference>
<proteinExistence type="predicted"/>
<evidence type="ECO:0000313" key="1">
    <source>
        <dbReference type="EMBL" id="GJH22678.1"/>
    </source>
</evidence>